<proteinExistence type="predicted"/>
<name>A0A8H6MKP0_9PEZI</name>
<dbReference type="AlphaFoldDB" id="A0A8H6MKP0"/>
<sequence length="326" mass="37530">MAENVLGESCPRVDCNNLTRAEFQPYPDISGNGALIGFMGTAYLVLLLVLANFLVAYNPVRDPFHFRRPQGVVIDEKQWWRPNPIDLKLVRFIRRFRLLSFTEETSARLQVAFDETIISLCDIQLVTGLGILISCYILLQCGLDAYHWQIAMYLGWFSAVTHLSGLTVLRRYLNTYVWTKYVRYSSMLSLLVLLLVGLVPTVCFFRQGYEYWNLRGNEKWLPDLEMTGQWQAMIFSVVQLVFGFGIRSVKLFQPLSRTIRTGIRRPLSDRLKRLLLKLSRSKSPNEHREILKTKLILNPALAVFVACRITADMFSSTLFEVLLTST</sequence>
<feature type="transmembrane region" description="Helical" evidence="1">
    <location>
        <begin position="34"/>
        <end position="57"/>
    </location>
</feature>
<dbReference type="Proteomes" id="UP000652219">
    <property type="component" value="Unassembled WGS sequence"/>
</dbReference>
<dbReference type="PANTHER" id="PTHR37577:SF1">
    <property type="entry name" value="INTEGRAL MEMBRANE PROTEIN"/>
    <property type="match status" value="1"/>
</dbReference>
<keyword evidence="1" id="KW-1133">Transmembrane helix</keyword>
<feature type="transmembrane region" description="Helical" evidence="1">
    <location>
        <begin position="117"/>
        <end position="139"/>
    </location>
</feature>
<organism evidence="2 3">
    <name type="scientific">Colletotrichum sojae</name>
    <dbReference type="NCBI Taxonomy" id="2175907"/>
    <lineage>
        <taxon>Eukaryota</taxon>
        <taxon>Fungi</taxon>
        <taxon>Dikarya</taxon>
        <taxon>Ascomycota</taxon>
        <taxon>Pezizomycotina</taxon>
        <taxon>Sordariomycetes</taxon>
        <taxon>Hypocreomycetidae</taxon>
        <taxon>Glomerellales</taxon>
        <taxon>Glomerellaceae</taxon>
        <taxon>Colletotrichum</taxon>
        <taxon>Colletotrichum orchidearum species complex</taxon>
    </lineage>
</organism>
<evidence type="ECO:0000256" key="1">
    <source>
        <dbReference type="SAM" id="Phobius"/>
    </source>
</evidence>
<dbReference type="PANTHER" id="PTHR37577">
    <property type="entry name" value="INTEGRAL MEMBRANE PROTEIN"/>
    <property type="match status" value="1"/>
</dbReference>
<evidence type="ECO:0000313" key="3">
    <source>
        <dbReference type="Proteomes" id="UP000652219"/>
    </source>
</evidence>
<reference evidence="2 3" key="1">
    <citation type="journal article" date="2020" name="Phytopathology">
        <title>Genome Sequence Resources of Colletotrichum truncatum, C. plurivorum, C. musicola, and C. sojae: Four Species Pathogenic to Soybean (Glycine max).</title>
        <authorList>
            <person name="Rogerio F."/>
            <person name="Boufleur T.R."/>
            <person name="Ciampi-Guillardi M."/>
            <person name="Sukno S.A."/>
            <person name="Thon M.R."/>
            <person name="Massola Junior N.S."/>
            <person name="Baroncelli R."/>
        </authorList>
    </citation>
    <scope>NUCLEOTIDE SEQUENCE [LARGE SCALE GENOMIC DNA]</scope>
    <source>
        <strain evidence="2 3">LFN0009</strain>
    </source>
</reference>
<accession>A0A8H6MKP0</accession>
<keyword evidence="1" id="KW-0472">Membrane</keyword>
<dbReference type="EMBL" id="WIGN01000383">
    <property type="protein sequence ID" value="KAF6795860.1"/>
    <property type="molecule type" value="Genomic_DNA"/>
</dbReference>
<dbReference type="InterPro" id="IPR053018">
    <property type="entry name" value="Elsinochrome_Biosynth-Asso"/>
</dbReference>
<gene>
    <name evidence="2" type="ORF">CSOJ01_13357</name>
</gene>
<keyword evidence="1" id="KW-0812">Transmembrane</keyword>
<feature type="transmembrane region" description="Helical" evidence="1">
    <location>
        <begin position="190"/>
        <end position="209"/>
    </location>
</feature>
<evidence type="ECO:0000313" key="2">
    <source>
        <dbReference type="EMBL" id="KAF6795860.1"/>
    </source>
</evidence>
<comment type="caution">
    <text evidence="2">The sequence shown here is derived from an EMBL/GenBank/DDBJ whole genome shotgun (WGS) entry which is preliminary data.</text>
</comment>
<protein>
    <submittedName>
        <fullName evidence="2">Uncharacterized protein</fullName>
    </submittedName>
</protein>
<feature type="transmembrane region" description="Helical" evidence="1">
    <location>
        <begin position="229"/>
        <end position="249"/>
    </location>
</feature>
<keyword evidence="3" id="KW-1185">Reference proteome</keyword>
<feature type="transmembrane region" description="Helical" evidence="1">
    <location>
        <begin position="145"/>
        <end position="169"/>
    </location>
</feature>